<protein>
    <submittedName>
        <fullName evidence="1">Uncharacterized protein</fullName>
    </submittedName>
</protein>
<keyword evidence="2" id="KW-1185">Reference proteome</keyword>
<name>A0ACD4VKN0_9CAUL</name>
<proteinExistence type="predicted"/>
<evidence type="ECO:0000313" key="2">
    <source>
        <dbReference type="Proteomes" id="UP001302493"/>
    </source>
</evidence>
<dbReference type="EMBL" id="CP119180">
    <property type="protein sequence ID" value="WOB78462.1"/>
    <property type="molecule type" value="Genomic_DNA"/>
</dbReference>
<sequence length="75" mass="8258">MSITPNAVMLADELGWRLPNGPSVYALSTIFDGVDFRVDVALDGGIPGCLISKNYWSIRKSENLGELCDHWVIYG</sequence>
<organism evidence="1 2">
    <name type="scientific">Brevundimonas nasdae</name>
    <dbReference type="NCBI Taxonomy" id="172043"/>
    <lineage>
        <taxon>Bacteria</taxon>
        <taxon>Pseudomonadati</taxon>
        <taxon>Pseudomonadota</taxon>
        <taxon>Alphaproteobacteria</taxon>
        <taxon>Caulobacterales</taxon>
        <taxon>Caulobacteraceae</taxon>
        <taxon>Brevundimonas</taxon>
    </lineage>
</organism>
<accession>A0ACD4VKN0</accession>
<evidence type="ECO:0000313" key="1">
    <source>
        <dbReference type="EMBL" id="WOB78462.1"/>
    </source>
</evidence>
<reference evidence="1" key="1">
    <citation type="submission" date="2023-03" db="EMBL/GenBank/DDBJ databases">
        <title>Genome sequence of Brevundimonas nasdae SJTX8.</title>
        <authorList>
            <person name="Liang R."/>
        </authorList>
    </citation>
    <scope>NUCLEOTIDE SEQUENCE</scope>
    <source>
        <strain evidence="1">X8</strain>
    </source>
</reference>
<gene>
    <name evidence="1" type="ORF">PZA08_14330</name>
</gene>
<dbReference type="Proteomes" id="UP001302493">
    <property type="component" value="Chromosome"/>
</dbReference>